<dbReference type="Pfam" id="PF10978">
    <property type="entry name" value="DUF2785"/>
    <property type="match status" value="1"/>
</dbReference>
<accession>A0A8J3MQJ9</accession>
<dbReference type="RefSeq" id="WP_220193466.1">
    <property type="nucleotide sequence ID" value="NZ_BNJF01000001.1"/>
</dbReference>
<evidence type="ECO:0000313" key="1">
    <source>
        <dbReference type="EMBL" id="GHO44035.1"/>
    </source>
</evidence>
<name>A0A8J3MQJ9_9CHLR</name>
<gene>
    <name evidence="1" type="ORF">KSX_21980</name>
</gene>
<evidence type="ECO:0000313" key="2">
    <source>
        <dbReference type="Proteomes" id="UP000612362"/>
    </source>
</evidence>
<dbReference type="EMBL" id="BNJF01000001">
    <property type="protein sequence ID" value="GHO44035.1"/>
    <property type="molecule type" value="Genomic_DNA"/>
</dbReference>
<proteinExistence type="predicted"/>
<organism evidence="1 2">
    <name type="scientific">Ktedonospora formicarum</name>
    <dbReference type="NCBI Taxonomy" id="2778364"/>
    <lineage>
        <taxon>Bacteria</taxon>
        <taxon>Bacillati</taxon>
        <taxon>Chloroflexota</taxon>
        <taxon>Ktedonobacteria</taxon>
        <taxon>Ktedonobacterales</taxon>
        <taxon>Ktedonobacteraceae</taxon>
        <taxon>Ktedonospora</taxon>
    </lineage>
</organism>
<comment type="caution">
    <text evidence="1">The sequence shown here is derived from an EMBL/GenBank/DDBJ whole genome shotgun (WGS) entry which is preliminary data.</text>
</comment>
<dbReference type="AlphaFoldDB" id="A0A8J3MQJ9"/>
<dbReference type="InterPro" id="IPR021247">
    <property type="entry name" value="DUF2785"/>
</dbReference>
<reference evidence="1" key="1">
    <citation type="submission" date="2020-10" db="EMBL/GenBank/DDBJ databases">
        <title>Taxonomic study of unclassified bacteria belonging to the class Ktedonobacteria.</title>
        <authorList>
            <person name="Yabe S."/>
            <person name="Wang C.M."/>
            <person name="Zheng Y."/>
            <person name="Sakai Y."/>
            <person name="Cavaletti L."/>
            <person name="Monciardini P."/>
            <person name="Donadio S."/>
        </authorList>
    </citation>
    <scope>NUCLEOTIDE SEQUENCE</scope>
    <source>
        <strain evidence="1">SOSP1-1</strain>
    </source>
</reference>
<protein>
    <submittedName>
        <fullName evidence="1">Membrane protein</fullName>
    </submittedName>
</protein>
<dbReference type="Proteomes" id="UP000612362">
    <property type="component" value="Unassembled WGS sequence"/>
</dbReference>
<keyword evidence="2" id="KW-1185">Reference proteome</keyword>
<sequence>MMEKAFWLEIAANEYTLPSGFSASELLPELLENLGSINSDLREHAYMTLALWIERDCLYTSEELYSVAAQLRSNLRLGLGEEGTDSVFLRSFSLLVLNNVVDYDNAHPFLQEQDVLEWLKEALAYYQSERDLRGYVSVKGWAHSVAHGADLLLAFAHNRYVHQLELEHILDVVAWRITAPAHEVFIDREDERLAVVVFEALSRELLPMSFLQQWIQGIVKPEGRKPWNEAFNVDEENRAFCNTRQFLNGLYFQLLLRNKQPATSASLREVLVQAIRELGPYFYE</sequence>